<keyword evidence="1" id="KW-0472">Membrane</keyword>
<protein>
    <submittedName>
        <fullName evidence="2">Uncharacterized protein</fullName>
    </submittedName>
</protein>
<keyword evidence="3" id="KW-1185">Reference proteome</keyword>
<dbReference type="VEuPathDB" id="VectorBase:GAUT025528"/>
<evidence type="ECO:0000256" key="1">
    <source>
        <dbReference type="SAM" id="Phobius"/>
    </source>
</evidence>
<evidence type="ECO:0000313" key="2">
    <source>
        <dbReference type="EnsemblMetazoa" id="GAUT025528-PA"/>
    </source>
</evidence>
<feature type="transmembrane region" description="Helical" evidence="1">
    <location>
        <begin position="73"/>
        <end position="95"/>
    </location>
</feature>
<dbReference type="Proteomes" id="UP000078200">
    <property type="component" value="Unassembled WGS sequence"/>
</dbReference>
<dbReference type="AlphaFoldDB" id="A0A1A9V4G2"/>
<dbReference type="EnsemblMetazoa" id="GAUT025528-RA">
    <property type="protein sequence ID" value="GAUT025528-PA"/>
    <property type="gene ID" value="GAUT025528"/>
</dbReference>
<keyword evidence="1" id="KW-0812">Transmembrane</keyword>
<sequence>MEIGIEKAVNSTYRIRAKATCGLSVCVGVDLTFIPEVTRQSRFKYLLSLRNSIKRSKDSSTLRKISYQLKVSILLALYTRPFVCSVFYSVFYTILGGKFFFL</sequence>
<accession>A0A1A9V4G2</accession>
<reference evidence="2" key="1">
    <citation type="submission" date="2020-05" db="UniProtKB">
        <authorList>
            <consortium name="EnsemblMetazoa"/>
        </authorList>
    </citation>
    <scope>IDENTIFICATION</scope>
    <source>
        <strain evidence="2">TTRI</strain>
    </source>
</reference>
<name>A0A1A9V4G2_GLOAU</name>
<evidence type="ECO:0000313" key="3">
    <source>
        <dbReference type="Proteomes" id="UP000078200"/>
    </source>
</evidence>
<organism evidence="2 3">
    <name type="scientific">Glossina austeni</name>
    <name type="common">Savannah tsetse fly</name>
    <dbReference type="NCBI Taxonomy" id="7395"/>
    <lineage>
        <taxon>Eukaryota</taxon>
        <taxon>Metazoa</taxon>
        <taxon>Ecdysozoa</taxon>
        <taxon>Arthropoda</taxon>
        <taxon>Hexapoda</taxon>
        <taxon>Insecta</taxon>
        <taxon>Pterygota</taxon>
        <taxon>Neoptera</taxon>
        <taxon>Endopterygota</taxon>
        <taxon>Diptera</taxon>
        <taxon>Brachycera</taxon>
        <taxon>Muscomorpha</taxon>
        <taxon>Hippoboscoidea</taxon>
        <taxon>Glossinidae</taxon>
        <taxon>Glossina</taxon>
    </lineage>
</organism>
<keyword evidence="1" id="KW-1133">Transmembrane helix</keyword>
<proteinExistence type="predicted"/>